<evidence type="ECO:0000256" key="1">
    <source>
        <dbReference type="ARBA" id="ARBA00004196"/>
    </source>
</evidence>
<protein>
    <submittedName>
        <fullName evidence="6">N-acetylglucosamine/diacetylchitobiose ABC transporter substrate-binding protein</fullName>
    </submittedName>
</protein>
<evidence type="ECO:0000256" key="3">
    <source>
        <dbReference type="ARBA" id="ARBA00022448"/>
    </source>
</evidence>
<dbReference type="Gene3D" id="3.40.190.10">
    <property type="entry name" value="Periplasmic binding protein-like II"/>
    <property type="match status" value="1"/>
</dbReference>
<dbReference type="RefSeq" id="WP_311628612.1">
    <property type="nucleotide sequence ID" value="NZ_JAVREN010000002.1"/>
</dbReference>
<dbReference type="Pfam" id="PF13416">
    <property type="entry name" value="SBP_bac_8"/>
    <property type="match status" value="1"/>
</dbReference>
<feature type="signal peptide" evidence="5">
    <location>
        <begin position="1"/>
        <end position="31"/>
    </location>
</feature>
<dbReference type="Proteomes" id="UP001183388">
    <property type="component" value="Unassembled WGS sequence"/>
</dbReference>
<keyword evidence="7" id="KW-1185">Reference proteome</keyword>
<dbReference type="PANTHER" id="PTHR43649">
    <property type="entry name" value="ARABINOSE-BINDING PROTEIN-RELATED"/>
    <property type="match status" value="1"/>
</dbReference>
<evidence type="ECO:0000313" key="6">
    <source>
        <dbReference type="EMBL" id="MDT0305700.1"/>
    </source>
</evidence>
<dbReference type="PROSITE" id="PS51318">
    <property type="entry name" value="TAT"/>
    <property type="match status" value="1"/>
</dbReference>
<dbReference type="NCBIfam" id="TIGR03851">
    <property type="entry name" value="chitin_NgcE"/>
    <property type="match status" value="1"/>
</dbReference>
<evidence type="ECO:0000313" key="7">
    <source>
        <dbReference type="Proteomes" id="UP001183388"/>
    </source>
</evidence>
<name>A0ABU2L2F5_9ACTN</name>
<keyword evidence="4 5" id="KW-0732">Signal</keyword>
<dbReference type="SUPFAM" id="SSF53850">
    <property type="entry name" value="Periplasmic binding protein-like II"/>
    <property type="match status" value="1"/>
</dbReference>
<dbReference type="InterPro" id="IPR050490">
    <property type="entry name" value="Bact_solute-bd_prot1"/>
</dbReference>
<evidence type="ECO:0000256" key="4">
    <source>
        <dbReference type="ARBA" id="ARBA00022729"/>
    </source>
</evidence>
<dbReference type="PANTHER" id="PTHR43649:SF31">
    <property type="entry name" value="SN-GLYCEROL-3-PHOSPHATE-BINDING PERIPLASMIC PROTEIN UGPB"/>
    <property type="match status" value="1"/>
</dbReference>
<comment type="subcellular location">
    <subcellularLocation>
        <location evidence="1">Cell envelope</location>
    </subcellularLocation>
</comment>
<dbReference type="InterPro" id="IPR022386">
    <property type="entry name" value="Chitin_NgcE"/>
</dbReference>
<proteinExistence type="inferred from homology"/>
<accession>A0ABU2L2F5</accession>
<comment type="similarity">
    <text evidence="2">Belongs to the bacterial solute-binding protein 1 family.</text>
</comment>
<keyword evidence="3" id="KW-0813">Transport</keyword>
<sequence length="475" mass="50615">MPSGSHPDRRSLLRRSAAAGLLALPGVSALAACASGGGNEGAVEREAATDANPFGVSSDAGLEVVIFNGGFGEQYALDAEQIYQGSYGPVDHSATQEIASRLQPRMVQGDPPDVVNNGGADAMAIAGLLANRQVHDLTELLEAPSLDDPAVTVRETLRPGTVEKGQFGGDFGEGFYQLNYAFTVHGQWYSRAALARLDAEYPRTWEEMLAVCEAARRAGMAGWTYAGQYPYYLAFTLYPFIAKIGGAEVLRAIDNLEPNAWRHEAVAAAFSAYHELTARGYVLRGTPGLSHEESQAEWTAGRALFIPNGSWVENESRETTPDGFDMAVGPPTGLDEGDALPFGTLWACADEPFLVPADAHNLPGGLEFLRIMLGRDSARNFTELVSSLSCVSGAADGLDLPPGLASATQALDAAGENTVNPRLRDWYRQLHDVEIGGAVARMMAGEMEPEEAVAACQRAADAVARDDSVPKFRHA</sequence>
<dbReference type="EMBL" id="JAVREN010000002">
    <property type="protein sequence ID" value="MDT0305700.1"/>
    <property type="molecule type" value="Genomic_DNA"/>
</dbReference>
<reference evidence="7" key="1">
    <citation type="submission" date="2023-07" db="EMBL/GenBank/DDBJ databases">
        <title>30 novel species of actinomycetes from the DSMZ collection.</title>
        <authorList>
            <person name="Nouioui I."/>
        </authorList>
    </citation>
    <scope>NUCLEOTIDE SEQUENCE [LARGE SCALE GENOMIC DNA]</scope>
    <source>
        <strain evidence="7">DSM 44917</strain>
    </source>
</reference>
<feature type="chain" id="PRO_5046432461" evidence="5">
    <location>
        <begin position="32"/>
        <end position="475"/>
    </location>
</feature>
<organism evidence="6 7">
    <name type="scientific">Streptomyces boetiae</name>
    <dbReference type="NCBI Taxonomy" id="3075541"/>
    <lineage>
        <taxon>Bacteria</taxon>
        <taxon>Bacillati</taxon>
        <taxon>Actinomycetota</taxon>
        <taxon>Actinomycetes</taxon>
        <taxon>Kitasatosporales</taxon>
        <taxon>Streptomycetaceae</taxon>
        <taxon>Streptomyces</taxon>
    </lineage>
</organism>
<gene>
    <name evidence="6" type="primary">ngcE</name>
    <name evidence="6" type="ORF">RM780_01815</name>
</gene>
<dbReference type="InterPro" id="IPR006059">
    <property type="entry name" value="SBP"/>
</dbReference>
<dbReference type="InterPro" id="IPR006311">
    <property type="entry name" value="TAT_signal"/>
</dbReference>
<evidence type="ECO:0000256" key="2">
    <source>
        <dbReference type="ARBA" id="ARBA00008520"/>
    </source>
</evidence>
<comment type="caution">
    <text evidence="6">The sequence shown here is derived from an EMBL/GenBank/DDBJ whole genome shotgun (WGS) entry which is preliminary data.</text>
</comment>
<evidence type="ECO:0000256" key="5">
    <source>
        <dbReference type="SAM" id="SignalP"/>
    </source>
</evidence>